<proteinExistence type="predicted"/>
<accession>A0A1H6ESA4</accession>
<gene>
    <name evidence="1" type="ORF">SAMN05444920_115242</name>
</gene>
<dbReference type="Proteomes" id="UP000236732">
    <property type="component" value="Unassembled WGS sequence"/>
</dbReference>
<keyword evidence="2" id="KW-1185">Reference proteome</keyword>
<dbReference type="RefSeq" id="WP_200824562.1">
    <property type="nucleotide sequence ID" value="NZ_FNVT01000015.1"/>
</dbReference>
<evidence type="ECO:0008006" key="3">
    <source>
        <dbReference type="Google" id="ProtNLM"/>
    </source>
</evidence>
<reference evidence="1 2" key="1">
    <citation type="submission" date="2016-10" db="EMBL/GenBank/DDBJ databases">
        <authorList>
            <person name="de Groot N.N."/>
        </authorList>
    </citation>
    <scope>NUCLEOTIDE SEQUENCE [LARGE SCALE GENOMIC DNA]</scope>
    <source>
        <strain evidence="1 2">CGMCC 4.7037</strain>
    </source>
</reference>
<dbReference type="AlphaFoldDB" id="A0A1H6ESA4"/>
<dbReference type="InterPro" id="IPR012349">
    <property type="entry name" value="Split_barrel_FMN-bd"/>
</dbReference>
<name>A0A1H6ESA4_9ACTN</name>
<sequence length="159" mass="17770">MSQSESANAALPDVRVFHWMNRAIRPLLASPLHRLVSKRLMLLSYTGHKSGRRFTIPIAYFAWDPGTVLAMSSVLTWIPSMRSGPTVQLRIRGRERDAVPAVVEDRGELADLLAKFARRNGSRAARALRLGLPGDRQPTREDLEAASAKTRFVVFHLTP</sequence>
<organism evidence="1 2">
    <name type="scientific">Nonomuraea solani</name>
    <dbReference type="NCBI Taxonomy" id="1144553"/>
    <lineage>
        <taxon>Bacteria</taxon>
        <taxon>Bacillati</taxon>
        <taxon>Actinomycetota</taxon>
        <taxon>Actinomycetes</taxon>
        <taxon>Streptosporangiales</taxon>
        <taxon>Streptosporangiaceae</taxon>
        <taxon>Nonomuraea</taxon>
    </lineage>
</organism>
<evidence type="ECO:0000313" key="2">
    <source>
        <dbReference type="Proteomes" id="UP000236732"/>
    </source>
</evidence>
<dbReference type="EMBL" id="FNVT01000015">
    <property type="protein sequence ID" value="SEH00263.1"/>
    <property type="molecule type" value="Genomic_DNA"/>
</dbReference>
<dbReference type="Gene3D" id="2.30.110.10">
    <property type="entry name" value="Electron Transport, Fmn-binding Protein, Chain A"/>
    <property type="match status" value="1"/>
</dbReference>
<evidence type="ECO:0000313" key="1">
    <source>
        <dbReference type="EMBL" id="SEH00263.1"/>
    </source>
</evidence>
<protein>
    <recommendedName>
        <fullName evidence="3">Deazaflavin-dependent oxidoreductase, nitroreductase family</fullName>
    </recommendedName>
</protein>